<dbReference type="STRING" id="318161.Sden_0410"/>
<feature type="chain" id="PRO_5004181482" evidence="2">
    <location>
        <begin position="26"/>
        <end position="251"/>
    </location>
</feature>
<dbReference type="AlphaFoldDB" id="Q12S73"/>
<dbReference type="EMBL" id="CP000302">
    <property type="protein sequence ID" value="ABE53703.1"/>
    <property type="molecule type" value="Genomic_DNA"/>
</dbReference>
<dbReference type="PANTHER" id="PTHR35936">
    <property type="entry name" value="MEMBRANE-BOUND LYTIC MUREIN TRANSGLYCOSYLASE F"/>
    <property type="match status" value="1"/>
</dbReference>
<name>Q12S73_SHEDO</name>
<keyword evidence="2" id="KW-0732">Signal</keyword>
<reference evidence="3 4" key="1">
    <citation type="submission" date="2006-03" db="EMBL/GenBank/DDBJ databases">
        <title>Complete sequence of Shewanella denitrificans OS217.</title>
        <authorList>
            <consortium name="US DOE Joint Genome Institute"/>
            <person name="Copeland A."/>
            <person name="Lucas S."/>
            <person name="Lapidus A."/>
            <person name="Barry K."/>
            <person name="Detter J.C."/>
            <person name="Glavina del Rio T."/>
            <person name="Hammon N."/>
            <person name="Israni S."/>
            <person name="Dalin E."/>
            <person name="Tice H."/>
            <person name="Pitluck S."/>
            <person name="Brettin T."/>
            <person name="Bruce D."/>
            <person name="Han C."/>
            <person name="Tapia R."/>
            <person name="Gilna P."/>
            <person name="Kiss H."/>
            <person name="Schmutz J."/>
            <person name="Larimer F."/>
            <person name="Land M."/>
            <person name="Hauser L."/>
            <person name="Kyrpides N."/>
            <person name="Lykidis A."/>
            <person name="Richardson P."/>
        </authorList>
    </citation>
    <scope>NUCLEOTIDE SEQUENCE [LARGE SCALE GENOMIC DNA]</scope>
    <source>
        <strain evidence="4">OS217 / ATCC BAA-1090 / DSM 15013</strain>
    </source>
</reference>
<sequence>MHLTKLHITSLVLSLSAIPVFNGHADTINISSDIWCPYICDENPGYVVELTNRAFELMGHEVQFNLMPFNRALLEAQKGNVDAVLAVTPKNLVDHQLHSGEMKIGLSYNDFYTLTTNKWRFTELEDLNQHSVAIISGYDYDAIQDHIDTNPDAFYLATGENPLAMNIKRLIRGRFQILLGNRNVISYTSKQLKMGEKIRYAGSFGTPLPLYIGFSVSKRHYADIFTEGMAKLKANGEYDKILIKYQIYPFD</sequence>
<evidence type="ECO:0000256" key="2">
    <source>
        <dbReference type="SAM" id="SignalP"/>
    </source>
</evidence>
<proteinExistence type="inferred from homology"/>
<keyword evidence="4" id="KW-1185">Reference proteome</keyword>
<dbReference type="Gene3D" id="3.40.190.10">
    <property type="entry name" value="Periplasmic binding protein-like II"/>
    <property type="match status" value="2"/>
</dbReference>
<dbReference type="SUPFAM" id="SSF53850">
    <property type="entry name" value="Periplasmic binding protein-like II"/>
    <property type="match status" value="1"/>
</dbReference>
<dbReference type="KEGG" id="sdn:Sden_0410"/>
<dbReference type="HOGENOM" id="CLU_064076_7_0_6"/>
<dbReference type="Proteomes" id="UP000001982">
    <property type="component" value="Chromosome"/>
</dbReference>
<dbReference type="PANTHER" id="PTHR35936:SF25">
    <property type="entry name" value="ABC TRANSPORTER SUBSTRATE-BINDING PROTEIN"/>
    <property type="match status" value="1"/>
</dbReference>
<evidence type="ECO:0000313" key="3">
    <source>
        <dbReference type="EMBL" id="ABE53703.1"/>
    </source>
</evidence>
<protein>
    <submittedName>
        <fullName evidence="3">Putative cation efflux protein</fullName>
    </submittedName>
</protein>
<comment type="similarity">
    <text evidence="1">Belongs to the bacterial solute-binding protein 3 family.</text>
</comment>
<dbReference type="OrthoDB" id="245568at2"/>
<gene>
    <name evidence="3" type="ordered locus">Sden_0410</name>
</gene>
<feature type="signal peptide" evidence="2">
    <location>
        <begin position="1"/>
        <end position="25"/>
    </location>
</feature>
<dbReference type="RefSeq" id="WP_011494869.1">
    <property type="nucleotide sequence ID" value="NC_007954.1"/>
</dbReference>
<accession>Q12S73</accession>
<evidence type="ECO:0000256" key="1">
    <source>
        <dbReference type="ARBA" id="ARBA00010333"/>
    </source>
</evidence>
<organism evidence="3 4">
    <name type="scientific">Shewanella denitrificans (strain OS217 / ATCC BAA-1090 / DSM 15013)</name>
    <dbReference type="NCBI Taxonomy" id="318161"/>
    <lineage>
        <taxon>Bacteria</taxon>
        <taxon>Pseudomonadati</taxon>
        <taxon>Pseudomonadota</taxon>
        <taxon>Gammaproteobacteria</taxon>
        <taxon>Alteromonadales</taxon>
        <taxon>Shewanellaceae</taxon>
        <taxon>Shewanella</taxon>
    </lineage>
</organism>
<dbReference type="eggNOG" id="COG0834">
    <property type="taxonomic scope" value="Bacteria"/>
</dbReference>
<evidence type="ECO:0000313" key="4">
    <source>
        <dbReference type="Proteomes" id="UP000001982"/>
    </source>
</evidence>